<keyword evidence="10 12" id="KW-0238">DNA-binding</keyword>
<keyword evidence="9 12" id="KW-0239">DNA-directed DNA polymerase</keyword>
<dbReference type="PRINTS" id="PR00106">
    <property type="entry name" value="DNAPOLB"/>
</dbReference>
<dbReference type="FunFam" id="1.10.132.60:FF:000004">
    <property type="entry name" value="DNA polymerase"/>
    <property type="match status" value="1"/>
</dbReference>
<dbReference type="PANTHER" id="PTHR45861">
    <property type="entry name" value="DNA POLYMERASE ALPHA CATALYTIC SUBUNIT"/>
    <property type="match status" value="1"/>
</dbReference>
<evidence type="ECO:0000256" key="3">
    <source>
        <dbReference type="ARBA" id="ARBA00022679"/>
    </source>
</evidence>
<dbReference type="OrthoDB" id="6755010at2759"/>
<dbReference type="Gene3D" id="3.30.70.2820">
    <property type="match status" value="1"/>
</dbReference>
<evidence type="ECO:0000256" key="8">
    <source>
        <dbReference type="ARBA" id="ARBA00022833"/>
    </source>
</evidence>
<dbReference type="InterPro" id="IPR038256">
    <property type="entry name" value="Pol_alpha_znc_sf"/>
</dbReference>
<dbReference type="PROSITE" id="PS00116">
    <property type="entry name" value="DNA_POLYMERASE_B"/>
    <property type="match status" value="1"/>
</dbReference>
<dbReference type="NCBIfam" id="TIGR00592">
    <property type="entry name" value="pol2"/>
    <property type="match status" value="1"/>
</dbReference>
<dbReference type="SUPFAM" id="SSF56672">
    <property type="entry name" value="DNA/RNA polymerases"/>
    <property type="match status" value="1"/>
</dbReference>
<dbReference type="FunFam" id="1.10.287.690:FF:000003">
    <property type="entry name" value="DNA polymerase"/>
    <property type="match status" value="1"/>
</dbReference>
<evidence type="ECO:0000256" key="11">
    <source>
        <dbReference type="ARBA" id="ARBA00023242"/>
    </source>
</evidence>
<evidence type="ECO:0000256" key="2">
    <source>
        <dbReference type="ARBA" id="ARBA00005755"/>
    </source>
</evidence>
<feature type="domain" description="Zinc finger DNA-directed DNA polymerase family B alpha" evidence="16">
    <location>
        <begin position="1185"/>
        <end position="1354"/>
    </location>
</feature>
<comment type="subcellular location">
    <subcellularLocation>
        <location evidence="1">Nucleus</location>
    </subcellularLocation>
</comment>
<dbReference type="SUPFAM" id="SSF90234">
    <property type="entry name" value="Zinc finger domain of DNA polymerase-alpha"/>
    <property type="match status" value="1"/>
</dbReference>
<feature type="domain" description="DNA polymerase alpha catalytic subunit N-terminal" evidence="17">
    <location>
        <begin position="25"/>
        <end position="85"/>
    </location>
</feature>
<evidence type="ECO:0000256" key="10">
    <source>
        <dbReference type="ARBA" id="ARBA00023125"/>
    </source>
</evidence>
<evidence type="ECO:0000259" key="17">
    <source>
        <dbReference type="Pfam" id="PF12254"/>
    </source>
</evidence>
<dbReference type="EC" id="2.7.7.7" evidence="12"/>
<dbReference type="Gene3D" id="3.90.1600.10">
    <property type="entry name" value="Palm domain of DNA polymerase"/>
    <property type="match status" value="1"/>
</dbReference>
<keyword evidence="11" id="KW-0539">Nucleus</keyword>
<evidence type="ECO:0000256" key="4">
    <source>
        <dbReference type="ARBA" id="ARBA00022695"/>
    </source>
</evidence>
<dbReference type="Pfam" id="PF00136">
    <property type="entry name" value="DNA_pol_B"/>
    <property type="match status" value="1"/>
</dbReference>
<gene>
    <name evidence="19" type="primary">109534725</name>
    <name evidence="18" type="ORF">YQE_04037</name>
</gene>
<evidence type="ECO:0000256" key="5">
    <source>
        <dbReference type="ARBA" id="ARBA00022705"/>
    </source>
</evidence>
<dbReference type="Gene3D" id="1.10.132.60">
    <property type="entry name" value="DNA polymerase family B, C-terminal domain"/>
    <property type="match status" value="1"/>
</dbReference>
<dbReference type="GO" id="GO:0006272">
    <property type="term" value="P:leading strand elongation"/>
    <property type="evidence" value="ECO:0007669"/>
    <property type="project" value="TreeGrafter"/>
</dbReference>
<dbReference type="InterPro" id="IPR036397">
    <property type="entry name" value="RNaseH_sf"/>
</dbReference>
<dbReference type="Gene3D" id="2.40.50.730">
    <property type="match status" value="1"/>
</dbReference>
<dbReference type="GO" id="GO:0003688">
    <property type="term" value="F:DNA replication origin binding"/>
    <property type="evidence" value="ECO:0007669"/>
    <property type="project" value="TreeGrafter"/>
</dbReference>
<dbReference type="GO" id="GO:1902975">
    <property type="term" value="P:mitotic DNA replication initiation"/>
    <property type="evidence" value="ECO:0007669"/>
    <property type="project" value="InterPro"/>
</dbReference>
<feature type="region of interest" description="Disordered" evidence="13">
    <location>
        <begin position="1"/>
        <end position="20"/>
    </location>
</feature>
<keyword evidence="8" id="KW-0862">Zinc</keyword>
<dbReference type="InterPro" id="IPR043502">
    <property type="entry name" value="DNA/RNA_pol_sf"/>
</dbReference>
<name>N6UD33_DENPD</name>
<evidence type="ECO:0000256" key="13">
    <source>
        <dbReference type="SAM" id="MobiDB-lite"/>
    </source>
</evidence>
<dbReference type="GO" id="GO:0006273">
    <property type="term" value="P:lagging strand elongation"/>
    <property type="evidence" value="ECO:0007669"/>
    <property type="project" value="TreeGrafter"/>
</dbReference>
<comment type="catalytic activity">
    <reaction evidence="12">
        <text>DNA(n) + a 2'-deoxyribonucleoside 5'-triphosphate = DNA(n+1) + diphosphate</text>
        <dbReference type="Rhea" id="RHEA:22508"/>
        <dbReference type="Rhea" id="RHEA-COMP:17339"/>
        <dbReference type="Rhea" id="RHEA-COMP:17340"/>
        <dbReference type="ChEBI" id="CHEBI:33019"/>
        <dbReference type="ChEBI" id="CHEBI:61560"/>
        <dbReference type="ChEBI" id="CHEBI:173112"/>
        <dbReference type="EC" id="2.7.7.7"/>
    </reaction>
</comment>
<dbReference type="InterPro" id="IPR012337">
    <property type="entry name" value="RNaseH-like_sf"/>
</dbReference>
<dbReference type="Pfam" id="PF08996">
    <property type="entry name" value="zf-DNA_Pol"/>
    <property type="match status" value="1"/>
</dbReference>
<dbReference type="InterPro" id="IPR006133">
    <property type="entry name" value="DNA-dir_DNA_pol_B_exonuc"/>
</dbReference>
<dbReference type="EMBL" id="KB740686">
    <property type="protein sequence ID" value="ENN79575.1"/>
    <property type="molecule type" value="Genomic_DNA"/>
</dbReference>
<evidence type="ECO:0000259" key="16">
    <source>
        <dbReference type="Pfam" id="PF08996"/>
    </source>
</evidence>
<dbReference type="CDD" id="cd05532">
    <property type="entry name" value="POLBc_alpha"/>
    <property type="match status" value="1"/>
</dbReference>
<keyword evidence="4 12" id="KW-0548">Nucleotidyltransferase</keyword>
<dbReference type="SMART" id="SM00486">
    <property type="entry name" value="POLBc"/>
    <property type="match status" value="1"/>
</dbReference>
<proteinExistence type="inferred from homology"/>
<dbReference type="InterPro" id="IPR042087">
    <property type="entry name" value="DNA_pol_B_thumb"/>
</dbReference>
<accession>N6UD33</accession>
<evidence type="ECO:0000313" key="19">
    <source>
        <dbReference type="EnsemblMetazoa" id="XP_019756050.1"/>
    </source>
</evidence>
<organism evidence="18">
    <name type="scientific">Dendroctonus ponderosae</name>
    <name type="common">Mountain pine beetle</name>
    <dbReference type="NCBI Taxonomy" id="77166"/>
    <lineage>
        <taxon>Eukaryota</taxon>
        <taxon>Metazoa</taxon>
        <taxon>Ecdysozoa</taxon>
        <taxon>Arthropoda</taxon>
        <taxon>Hexapoda</taxon>
        <taxon>Insecta</taxon>
        <taxon>Pterygota</taxon>
        <taxon>Neoptera</taxon>
        <taxon>Endopterygota</taxon>
        <taxon>Coleoptera</taxon>
        <taxon>Polyphaga</taxon>
        <taxon>Cucujiformia</taxon>
        <taxon>Curculionidae</taxon>
        <taxon>Scolytinae</taxon>
        <taxon>Dendroctonus</taxon>
    </lineage>
</organism>
<dbReference type="GO" id="GO:0033554">
    <property type="term" value="P:cellular response to stress"/>
    <property type="evidence" value="ECO:0007669"/>
    <property type="project" value="UniProtKB-ARBA"/>
</dbReference>
<evidence type="ECO:0000256" key="7">
    <source>
        <dbReference type="ARBA" id="ARBA00022771"/>
    </source>
</evidence>
<comment type="similarity">
    <text evidence="2 12">Belongs to the DNA polymerase type-B family.</text>
</comment>
<dbReference type="GO" id="GO:0003682">
    <property type="term" value="F:chromatin binding"/>
    <property type="evidence" value="ECO:0007669"/>
    <property type="project" value="TreeGrafter"/>
</dbReference>
<feature type="compositionally biased region" description="Basic and acidic residues" evidence="13">
    <location>
        <begin position="7"/>
        <end position="20"/>
    </location>
</feature>
<dbReference type="Pfam" id="PF12254">
    <property type="entry name" value="DNA_pol_alpha_N"/>
    <property type="match status" value="1"/>
</dbReference>
<evidence type="ECO:0000256" key="6">
    <source>
        <dbReference type="ARBA" id="ARBA00022723"/>
    </source>
</evidence>
<dbReference type="CDD" id="cd05776">
    <property type="entry name" value="DNA_polB_alpha_exo"/>
    <property type="match status" value="1"/>
</dbReference>
<evidence type="ECO:0000256" key="12">
    <source>
        <dbReference type="RuleBase" id="RU000442"/>
    </source>
</evidence>
<evidence type="ECO:0000259" key="14">
    <source>
        <dbReference type="Pfam" id="PF00136"/>
    </source>
</evidence>
<evidence type="ECO:0000256" key="1">
    <source>
        <dbReference type="ARBA" id="ARBA00004123"/>
    </source>
</evidence>
<feature type="non-terminal residue" evidence="18">
    <location>
        <position position="1"/>
    </location>
</feature>
<dbReference type="PANTHER" id="PTHR45861:SF1">
    <property type="entry name" value="DNA POLYMERASE ALPHA CATALYTIC SUBUNIT"/>
    <property type="match status" value="1"/>
</dbReference>
<evidence type="ECO:0000256" key="9">
    <source>
        <dbReference type="ARBA" id="ARBA00022932"/>
    </source>
</evidence>
<protein>
    <recommendedName>
        <fullName evidence="12">DNA polymerase</fullName>
        <ecNumber evidence="12">2.7.7.7</ecNumber>
    </recommendedName>
</protein>
<reference evidence="19" key="2">
    <citation type="submission" date="2024-08" db="UniProtKB">
        <authorList>
            <consortium name="EnsemblMetazoa"/>
        </authorList>
    </citation>
    <scope>IDENTIFICATION</scope>
</reference>
<dbReference type="OMA" id="MTKMNVG"/>
<dbReference type="InterPro" id="IPR006172">
    <property type="entry name" value="DNA-dir_DNA_pol_B"/>
</dbReference>
<dbReference type="InterPro" id="IPR017964">
    <property type="entry name" value="DNA-dir_DNA_pol_B_CS"/>
</dbReference>
<keyword evidence="3 12" id="KW-0808">Transferase</keyword>
<dbReference type="GO" id="GO:0008270">
    <property type="term" value="F:zinc ion binding"/>
    <property type="evidence" value="ECO:0007669"/>
    <property type="project" value="UniProtKB-KW"/>
</dbReference>
<feature type="domain" description="DNA-directed DNA polymerase family B exonuclease" evidence="15">
    <location>
        <begin position="420"/>
        <end position="649"/>
    </location>
</feature>
<feature type="region of interest" description="Disordered" evidence="13">
    <location>
        <begin position="178"/>
        <end position="211"/>
    </location>
</feature>
<dbReference type="InterPro" id="IPR006134">
    <property type="entry name" value="DNA-dir_DNA_pol_B_multi_dom"/>
</dbReference>
<dbReference type="InterPro" id="IPR015088">
    <property type="entry name" value="Znf_DNA-dir_DNA_pol_B_alpha"/>
</dbReference>
<dbReference type="Pfam" id="PF03104">
    <property type="entry name" value="DNA_pol_B_exo1"/>
    <property type="match status" value="1"/>
</dbReference>
<dbReference type="GO" id="GO:0000166">
    <property type="term" value="F:nucleotide binding"/>
    <property type="evidence" value="ECO:0007669"/>
    <property type="project" value="InterPro"/>
</dbReference>
<dbReference type="InterPro" id="IPR045846">
    <property type="entry name" value="POLBc_alpha"/>
</dbReference>
<dbReference type="Gene3D" id="1.10.3200.20">
    <property type="entry name" value="DNA Polymerase alpha, zinc finger"/>
    <property type="match status" value="1"/>
</dbReference>
<dbReference type="Gene3D" id="3.30.420.10">
    <property type="entry name" value="Ribonuclease H-like superfamily/Ribonuclease H"/>
    <property type="match status" value="1"/>
</dbReference>
<dbReference type="EnsemblMetazoa" id="XM_019900491.1">
    <property type="protein sequence ID" value="XP_019756050.1"/>
    <property type="gene ID" value="LOC109534725"/>
</dbReference>
<evidence type="ECO:0000259" key="15">
    <source>
        <dbReference type="Pfam" id="PF03104"/>
    </source>
</evidence>
<keyword evidence="5 12" id="KW-0235">DNA replication</keyword>
<evidence type="ECO:0000313" key="18">
    <source>
        <dbReference type="EMBL" id="ENN79575.1"/>
    </source>
</evidence>
<dbReference type="HOGENOM" id="CLU_001718_0_0_1"/>
<keyword evidence="20" id="KW-1185">Reference proteome</keyword>
<dbReference type="GO" id="GO:0003697">
    <property type="term" value="F:single-stranded DNA binding"/>
    <property type="evidence" value="ECO:0007669"/>
    <property type="project" value="TreeGrafter"/>
</dbReference>
<feature type="domain" description="DNA-directed DNA polymerase family B multifunctional" evidence="14">
    <location>
        <begin position="719"/>
        <end position="1148"/>
    </location>
</feature>
<reference evidence="18 20" key="1">
    <citation type="journal article" date="2013" name="Genome Biol.">
        <title>Draft genome of the mountain pine beetle, Dendroctonus ponderosae Hopkins, a major forest pest.</title>
        <authorList>
            <person name="Keeling C.I."/>
            <person name="Yuen M.M."/>
            <person name="Liao N.Y."/>
            <person name="Docking T.R."/>
            <person name="Chan S.K."/>
            <person name="Taylor G.A."/>
            <person name="Palmquist D.L."/>
            <person name="Jackman S.D."/>
            <person name="Nguyen A."/>
            <person name="Li M."/>
            <person name="Henderson H."/>
            <person name="Janes J.K."/>
            <person name="Zhao Y."/>
            <person name="Pandoh P."/>
            <person name="Moore R."/>
            <person name="Sperling F.A."/>
            <person name="Huber D.P."/>
            <person name="Birol I."/>
            <person name="Jones S.J."/>
            <person name="Bohlmann J."/>
        </authorList>
    </citation>
    <scope>NUCLEOTIDE SEQUENCE</scope>
</reference>
<dbReference type="InterPro" id="IPR024647">
    <property type="entry name" value="DNA_pol_a_cat_su_N"/>
</dbReference>
<keyword evidence="6" id="KW-0479">Metal-binding</keyword>
<keyword evidence="7" id="KW-0863">Zinc-finger</keyword>
<dbReference type="InterPro" id="IPR023211">
    <property type="entry name" value="DNA_pol_palm_dom_sf"/>
</dbReference>
<dbReference type="GO" id="GO:0005658">
    <property type="term" value="C:alpha DNA polymerase:primase complex"/>
    <property type="evidence" value="ECO:0007669"/>
    <property type="project" value="UniProtKB-ARBA"/>
</dbReference>
<dbReference type="KEGG" id="dpa:109534725"/>
<dbReference type="Gene3D" id="1.10.287.690">
    <property type="entry name" value="Helix hairpin bin"/>
    <property type="match status" value="1"/>
</dbReference>
<dbReference type="Proteomes" id="UP000019118">
    <property type="component" value="Unassembled WGS sequence"/>
</dbReference>
<evidence type="ECO:0000313" key="20">
    <source>
        <dbReference type="Proteomes" id="UP000019118"/>
    </source>
</evidence>
<dbReference type="GO" id="GO:0003887">
    <property type="term" value="F:DNA-directed DNA polymerase activity"/>
    <property type="evidence" value="ECO:0007669"/>
    <property type="project" value="UniProtKB-KW"/>
</dbReference>
<sequence length="1389" mass="158400">MSEPEEEQRPKRQKRDTSYKAKAFERFKRLKEGNRSKYEVGEVDSIYETVDEREYENRVLNRQGEDWIVDDDGSGYVEDGREIFDDDLDAESISKAAGKGKGVKRKKAVSDPRSKGNLKCMLANISGKKKEETQIEDDNTLAEILGEMDDAPSTSSTIEVKPFVPRKQVAQDYFKKFESRKVNPPREAAAEAKPHVPIEAAPKSPEPLPVAEDIKPAPAAEEDEFEDDLDLSRIEEIEAHIPAIDDKKPLKESPDLFPFFANGCSESESTPMEVAAPFVVDNSEVFRFFWWDAFEDVERHRGTVFLFGKTYCKTSKAYVSCCVAIQNINRQIFLQPRPFMLDEQGKPTEQPVTYKDLYCEFSTLLAEPMHIKTFKARLVQKKYAFDPTVPRESDYLEVRYSGTYPKVNLDVLQSKPKSFCRVFGLNASFLELFLLDAKIKGPCWLDVKSPEVKTNPLSWCKVEVGCSSISNVVKVEEAIPPPPLVVTAISIRQHINAQTHQNEVLMISCVTQTSYAIDKQQPTPPFNQHFCVIAVPSQQPLPLNMHEQLQSYKGTRVQKMNSEKALLNYFAAQFSKIDPDLIVGHGLKGFQVDVLANRLTRLDIAAFSKFSRLRRTVKKKLALDLFTGRLVADIKISAKELIKSRSYDLPSLCQQVLKIPESQLMDLEPDEVVKMFDNVQDLIKLISFTMKDTACCLKILYDLNIVPLALQITNIAGNVMSRTLMGGRSERNEYLLLHAFHEKGFIVPDKQYGRKGDASDPDQATRKKATYSGGLVLDPKVGFYDKFLLLMDFNSLYPSIIQEYNICFTTLPVSLKNDALLLPDQSLPLGILPIEIRKLVDSRKQVKSLMNASGLSQEQKMLYHIRQMALKLTANSMYGCLGFSHSRFYARNLAALVTQKGREILTNTKDLVERMCLEVVYGDTDSIMINTNLVDFDEVLKIGHKVKQEVNKLYKMVELDIDGIFKYLLLLKKKKYAAVTLSRTKDGQLVEEKEYKGLDIVRRDWSQLACEAGRFILEHIFSDQSEDDRLSHIRSYLRKLQEDLTEGRVPLQLLVITKQLVKDPTMYANKAALPHVQVALRYNRERGGHFREGDTIPYIICEDGTSNSASQRAFHPEELKLKDALKVDTKYYLAHQIHPVVARICDPIQGIDAYQIAECLGMDPTSFKKPVVKAASVSENITRPEVRYRDVEKFSFQCLSCKATNCVTAPMKGDVPFLASCTNENCQAKPLDYLFYVQNQLTCTIRRHIQRYYDNKLICEDPSCPNEIRSLPLRFAGKYPVCTMCKQCVMFRDYTEHQLYCQLSYFVYLFDIGNLEKKFLLEEAVSRGFQQLRQEAERFLNASSYSVVNLQELFDFVLGRKEAPPKTLVQLETTQPDLFYADEDDEVDI</sequence>
<dbReference type="SUPFAM" id="SSF53098">
    <property type="entry name" value="Ribonuclease H-like"/>
    <property type="match status" value="1"/>
</dbReference>